<name>A0A644WEH0_9ZZZZ</name>
<dbReference type="EMBL" id="VSSQ01000848">
    <property type="protein sequence ID" value="MPM02162.1"/>
    <property type="molecule type" value="Genomic_DNA"/>
</dbReference>
<dbReference type="AlphaFoldDB" id="A0A644WEH0"/>
<evidence type="ECO:0000313" key="1">
    <source>
        <dbReference type="EMBL" id="MPM02162.1"/>
    </source>
</evidence>
<accession>A0A644WEH0</accession>
<protein>
    <submittedName>
        <fullName evidence="1">Uncharacterized protein</fullName>
    </submittedName>
</protein>
<proteinExistence type="predicted"/>
<organism evidence="1">
    <name type="scientific">bioreactor metagenome</name>
    <dbReference type="NCBI Taxonomy" id="1076179"/>
    <lineage>
        <taxon>unclassified sequences</taxon>
        <taxon>metagenomes</taxon>
        <taxon>ecological metagenomes</taxon>
    </lineage>
</organism>
<gene>
    <name evidence="1" type="ORF">SDC9_48407</name>
</gene>
<comment type="caution">
    <text evidence="1">The sequence shown here is derived from an EMBL/GenBank/DDBJ whole genome shotgun (WGS) entry which is preliminary data.</text>
</comment>
<sequence>MKHLLFIAIVALLTQTACSQKKSGSDSSADTLSNANEAVLILKQLNEQAATFPLHDTIVIPLKAVETSSGSYSSVSFRFEVNDGGRVNSIQVFLPAAPKLAFKEGNNGGLTLMDAVFPYTLKPEDYIPYKNALYETEMKPQIFLQSIVKSPEGGSTLYFRITELTFKSFEFMNYKANAHVTMKLMQYNPVETAQQDYSAELEFLVRDFPFSQMLVD</sequence>
<reference evidence="1" key="1">
    <citation type="submission" date="2019-08" db="EMBL/GenBank/DDBJ databases">
        <authorList>
            <person name="Kucharzyk K."/>
            <person name="Murdoch R.W."/>
            <person name="Higgins S."/>
            <person name="Loffler F."/>
        </authorList>
    </citation>
    <scope>NUCLEOTIDE SEQUENCE</scope>
</reference>